<dbReference type="PANTHER" id="PTHR42695:SF5">
    <property type="entry name" value="GLUTAMINE AMIDOTRANSFERASE YLR126C-RELATED"/>
    <property type="match status" value="1"/>
</dbReference>
<dbReference type="SUPFAM" id="SSF52317">
    <property type="entry name" value="Class I glutamine amidotransferase-like"/>
    <property type="match status" value="1"/>
</dbReference>
<dbReference type="InterPro" id="IPR029062">
    <property type="entry name" value="Class_I_gatase-like"/>
</dbReference>
<keyword evidence="3" id="KW-1185">Reference proteome</keyword>
<evidence type="ECO:0000313" key="3">
    <source>
        <dbReference type="Proteomes" id="UP001501490"/>
    </source>
</evidence>
<dbReference type="PROSITE" id="PS51273">
    <property type="entry name" value="GATASE_TYPE_1"/>
    <property type="match status" value="1"/>
</dbReference>
<dbReference type="Pfam" id="PF00117">
    <property type="entry name" value="GATase"/>
    <property type="match status" value="1"/>
</dbReference>
<dbReference type="PANTHER" id="PTHR42695">
    <property type="entry name" value="GLUTAMINE AMIDOTRANSFERASE YLR126C-RELATED"/>
    <property type="match status" value="1"/>
</dbReference>
<protein>
    <submittedName>
        <fullName evidence="2">Type 1 glutamine amidotransferase</fullName>
    </submittedName>
</protein>
<comment type="caution">
    <text evidence="2">The sequence shown here is derived from an EMBL/GenBank/DDBJ whole genome shotgun (WGS) entry which is preliminary data.</text>
</comment>
<dbReference type="EMBL" id="BAABAB010000003">
    <property type="protein sequence ID" value="GAA3604447.1"/>
    <property type="molecule type" value="Genomic_DNA"/>
</dbReference>
<name>A0ABP6ZCL0_9ACTN</name>
<dbReference type="RefSeq" id="WP_344801411.1">
    <property type="nucleotide sequence ID" value="NZ_BAABAB010000003.1"/>
</dbReference>
<proteinExistence type="predicted"/>
<sequence length="244" mass="26797">MLRVRVLVIQHDHICLPGSVGERFAERGYELAVHQVVEADRFDTPNVDTDFPDPAAFDAVVAMGAPWSAYDHDAVGSWVLPELDLLRRADAESVPVLGICFGGQLLALAHGGSVDRSATPELGWAEIDSDDDALIPSGPWFQWHYDRWQTPAKAREVARNDSSPQAFVLGRNLAVQFHPEMTSEILAGWFAAGGTKDAAAFGLDAEDVRRQTRERDVANRQRAHRLVDAFLDRVATGDEADAGR</sequence>
<accession>A0ABP6ZCL0</accession>
<evidence type="ECO:0000313" key="2">
    <source>
        <dbReference type="EMBL" id="GAA3604447.1"/>
    </source>
</evidence>
<gene>
    <name evidence="2" type="ORF">GCM10022236_02780</name>
</gene>
<evidence type="ECO:0000259" key="1">
    <source>
        <dbReference type="Pfam" id="PF00117"/>
    </source>
</evidence>
<dbReference type="Proteomes" id="UP001501490">
    <property type="component" value="Unassembled WGS sequence"/>
</dbReference>
<dbReference type="InterPro" id="IPR017926">
    <property type="entry name" value="GATASE"/>
</dbReference>
<reference evidence="3" key="1">
    <citation type="journal article" date="2019" name="Int. J. Syst. Evol. Microbiol.">
        <title>The Global Catalogue of Microorganisms (GCM) 10K type strain sequencing project: providing services to taxonomists for standard genome sequencing and annotation.</title>
        <authorList>
            <consortium name="The Broad Institute Genomics Platform"/>
            <consortium name="The Broad Institute Genome Sequencing Center for Infectious Disease"/>
            <person name="Wu L."/>
            <person name="Ma J."/>
        </authorList>
    </citation>
    <scope>NUCLEOTIDE SEQUENCE [LARGE SCALE GENOMIC DNA]</scope>
    <source>
        <strain evidence="3">JCM 16929</strain>
    </source>
</reference>
<organism evidence="2 3">
    <name type="scientific">Microlunatus ginsengisoli</name>
    <dbReference type="NCBI Taxonomy" id="363863"/>
    <lineage>
        <taxon>Bacteria</taxon>
        <taxon>Bacillati</taxon>
        <taxon>Actinomycetota</taxon>
        <taxon>Actinomycetes</taxon>
        <taxon>Propionibacteriales</taxon>
        <taxon>Propionibacteriaceae</taxon>
        <taxon>Microlunatus</taxon>
    </lineage>
</organism>
<dbReference type="InterPro" id="IPR044992">
    <property type="entry name" value="ChyE-like"/>
</dbReference>
<dbReference type="Gene3D" id="3.40.50.880">
    <property type="match status" value="1"/>
</dbReference>
<feature type="domain" description="Glutamine amidotransferase" evidence="1">
    <location>
        <begin position="38"/>
        <end position="183"/>
    </location>
</feature>
<dbReference type="CDD" id="cd01741">
    <property type="entry name" value="GATase1_1"/>
    <property type="match status" value="1"/>
</dbReference>
<keyword evidence="2" id="KW-0315">Glutamine amidotransferase</keyword>